<accession>A0A1T4KA91</accession>
<gene>
    <name evidence="11" type="ORF">SAMN02745126_00837</name>
</gene>
<evidence type="ECO:0000256" key="8">
    <source>
        <dbReference type="ARBA" id="ARBA00038152"/>
    </source>
</evidence>
<evidence type="ECO:0000256" key="2">
    <source>
        <dbReference type="ARBA" id="ARBA00022475"/>
    </source>
</evidence>
<keyword evidence="5 9" id="KW-0812">Transmembrane</keyword>
<reference evidence="12" key="1">
    <citation type="submission" date="2017-02" db="EMBL/GenBank/DDBJ databases">
        <authorList>
            <person name="Varghese N."/>
            <person name="Submissions S."/>
        </authorList>
    </citation>
    <scope>NUCLEOTIDE SEQUENCE [LARGE SCALE GENOMIC DNA]</scope>
    <source>
        <strain evidence="12">ATCC 27094</strain>
    </source>
</reference>
<dbReference type="AlphaFoldDB" id="A0A1T4KA91"/>
<dbReference type="Proteomes" id="UP000190092">
    <property type="component" value="Unassembled WGS sequence"/>
</dbReference>
<dbReference type="CDD" id="cd04187">
    <property type="entry name" value="DPM1_like_bac"/>
    <property type="match status" value="1"/>
</dbReference>
<evidence type="ECO:0000256" key="4">
    <source>
        <dbReference type="ARBA" id="ARBA00022679"/>
    </source>
</evidence>
<dbReference type="SUPFAM" id="SSF53448">
    <property type="entry name" value="Nucleotide-diphospho-sugar transferases"/>
    <property type="match status" value="1"/>
</dbReference>
<dbReference type="GO" id="GO:0016757">
    <property type="term" value="F:glycosyltransferase activity"/>
    <property type="evidence" value="ECO:0007669"/>
    <property type="project" value="UniProtKB-KW"/>
</dbReference>
<comment type="subcellular location">
    <subcellularLocation>
        <location evidence="1">Cell membrane</location>
        <topology evidence="1">Multi-pass membrane protein</topology>
    </subcellularLocation>
</comment>
<evidence type="ECO:0000256" key="7">
    <source>
        <dbReference type="ARBA" id="ARBA00023136"/>
    </source>
</evidence>
<keyword evidence="2" id="KW-1003">Cell membrane</keyword>
<evidence type="ECO:0000313" key="11">
    <source>
        <dbReference type="EMBL" id="SJZ39235.1"/>
    </source>
</evidence>
<dbReference type="RefSeq" id="WP_170920777.1">
    <property type="nucleotide sequence ID" value="NZ_FUWJ01000001.1"/>
</dbReference>
<dbReference type="STRING" id="225324.SAMN02745126_00837"/>
<comment type="similarity">
    <text evidence="8">Belongs to the glycosyltransferase 2 family. GtrB subfamily.</text>
</comment>
<keyword evidence="3 11" id="KW-0328">Glycosyltransferase</keyword>
<evidence type="ECO:0000256" key="6">
    <source>
        <dbReference type="ARBA" id="ARBA00022989"/>
    </source>
</evidence>
<name>A0A1T4KA91_9HYPH</name>
<feature type="domain" description="Glycosyltransferase 2-like" evidence="10">
    <location>
        <begin position="10"/>
        <end position="181"/>
    </location>
</feature>
<dbReference type="EMBL" id="FUWJ01000001">
    <property type="protein sequence ID" value="SJZ39235.1"/>
    <property type="molecule type" value="Genomic_DNA"/>
</dbReference>
<dbReference type="FunFam" id="3.90.550.10:FF:000079">
    <property type="entry name" value="Probable glycosyl transferase"/>
    <property type="match status" value="1"/>
</dbReference>
<dbReference type="PANTHER" id="PTHR48090:SF1">
    <property type="entry name" value="PROPHAGE BACTOPRENOL GLUCOSYL TRANSFERASE HOMOLOG"/>
    <property type="match status" value="1"/>
</dbReference>
<dbReference type="PANTHER" id="PTHR48090">
    <property type="entry name" value="UNDECAPRENYL-PHOSPHATE 4-DEOXY-4-FORMAMIDO-L-ARABINOSE TRANSFERASE-RELATED"/>
    <property type="match status" value="1"/>
</dbReference>
<evidence type="ECO:0000256" key="1">
    <source>
        <dbReference type="ARBA" id="ARBA00004651"/>
    </source>
</evidence>
<dbReference type="InterPro" id="IPR029044">
    <property type="entry name" value="Nucleotide-diphossugar_trans"/>
</dbReference>
<proteinExistence type="inferred from homology"/>
<organism evidence="11 12">
    <name type="scientific">Enhydrobacter aerosaccus</name>
    <dbReference type="NCBI Taxonomy" id="225324"/>
    <lineage>
        <taxon>Bacteria</taxon>
        <taxon>Pseudomonadati</taxon>
        <taxon>Pseudomonadota</taxon>
        <taxon>Alphaproteobacteria</taxon>
        <taxon>Hyphomicrobiales</taxon>
        <taxon>Enhydrobacter</taxon>
    </lineage>
</organism>
<keyword evidence="6 9" id="KW-1133">Transmembrane helix</keyword>
<keyword evidence="12" id="KW-1185">Reference proteome</keyword>
<sequence>MNKTDRPAISVVAPCFNEEGVLPEFLQRVGAVLDRLAATAGPEAAGSGSTEIVLVDDGSTDGTWRVMAEAAARDRRVVAVRLMRNHGHQLALTAGLSICRGARILIIDADLQDPPELLPDMMTLMDEGADVVYGQRRLREGESLFKRGTAAAFYRLIGRLTDVEIPCDTGDFRLVDRRILDLLLAMPERHRFIRGMVAWIGGRQVALVYDRKARVAGESKYPLKKMMGFAVDAITGFSVVPLMASMTIGWIMAAVGFAFFLYSIVGWFLGVNLPGWTSLMAAIGLLAGMQFLMLGVIGAYLGRLYDQSKGRPLFMIRDIVGGDR</sequence>
<protein>
    <submittedName>
        <fullName evidence="11">Dolichol-phosphate mannosyltransferase</fullName>
    </submittedName>
</protein>
<dbReference type="Pfam" id="PF00535">
    <property type="entry name" value="Glycos_transf_2"/>
    <property type="match status" value="1"/>
</dbReference>
<evidence type="ECO:0000256" key="9">
    <source>
        <dbReference type="SAM" id="Phobius"/>
    </source>
</evidence>
<feature type="transmembrane region" description="Helical" evidence="9">
    <location>
        <begin position="248"/>
        <end position="270"/>
    </location>
</feature>
<dbReference type="InterPro" id="IPR001173">
    <property type="entry name" value="Glyco_trans_2-like"/>
</dbReference>
<feature type="transmembrane region" description="Helical" evidence="9">
    <location>
        <begin position="276"/>
        <end position="301"/>
    </location>
</feature>
<keyword evidence="4 11" id="KW-0808">Transferase</keyword>
<dbReference type="Gene3D" id="3.90.550.10">
    <property type="entry name" value="Spore Coat Polysaccharide Biosynthesis Protein SpsA, Chain A"/>
    <property type="match status" value="1"/>
</dbReference>
<evidence type="ECO:0000259" key="10">
    <source>
        <dbReference type="Pfam" id="PF00535"/>
    </source>
</evidence>
<keyword evidence="7 9" id="KW-0472">Membrane</keyword>
<evidence type="ECO:0000256" key="3">
    <source>
        <dbReference type="ARBA" id="ARBA00022676"/>
    </source>
</evidence>
<dbReference type="InterPro" id="IPR050256">
    <property type="entry name" value="Glycosyltransferase_2"/>
</dbReference>
<dbReference type="GO" id="GO:0005886">
    <property type="term" value="C:plasma membrane"/>
    <property type="evidence" value="ECO:0007669"/>
    <property type="project" value="UniProtKB-SubCell"/>
</dbReference>
<evidence type="ECO:0000313" key="12">
    <source>
        <dbReference type="Proteomes" id="UP000190092"/>
    </source>
</evidence>
<evidence type="ECO:0000256" key="5">
    <source>
        <dbReference type="ARBA" id="ARBA00022692"/>
    </source>
</evidence>